<gene>
    <name evidence="2" type="ORF">EW146_g5823</name>
</gene>
<reference evidence="2 3" key="1">
    <citation type="submission" date="2019-02" db="EMBL/GenBank/DDBJ databases">
        <title>Genome sequencing of the rare red list fungi Bondarzewia mesenterica.</title>
        <authorList>
            <person name="Buettner E."/>
            <person name="Kellner H."/>
        </authorList>
    </citation>
    <scope>NUCLEOTIDE SEQUENCE [LARGE SCALE GENOMIC DNA]</scope>
    <source>
        <strain evidence="2 3">DSM 108281</strain>
    </source>
</reference>
<name>A0A4S4LQD3_9AGAM</name>
<evidence type="ECO:0000313" key="3">
    <source>
        <dbReference type="Proteomes" id="UP000310158"/>
    </source>
</evidence>
<feature type="compositionally biased region" description="Basic and acidic residues" evidence="1">
    <location>
        <begin position="18"/>
        <end position="27"/>
    </location>
</feature>
<dbReference type="Proteomes" id="UP000310158">
    <property type="component" value="Unassembled WGS sequence"/>
</dbReference>
<evidence type="ECO:0000313" key="2">
    <source>
        <dbReference type="EMBL" id="THH14509.1"/>
    </source>
</evidence>
<sequence>MTQSFTAGSTRNHHSHEKHVATERAESAEGSVSGGTERGSPETEVDDDALAVIKVEEEHMSENKHDVARLTVIGPSFKFVGLTVAKPRFRSSADSDAIPSVLLRSLSASLTPDTFIELLENHLYPVLDSLPISQRCTVADALTAAQGDRDRRVRQKIRKIDFETHKKSLDGGLKALWNHVRRNWHDEYEKQWEMTNELAGEILSWLPDLWRTAVEDGIELPLIRRCLVLCSEVVHRMDDCNSRAEFLAGDFMLTIKNSKGTKIYEENHAYMDRPLDWMWREILIAAMTRGGPGDKMLIRQGEEEETSEGYPFDDDHWTQAMKDAASHLTQARIASLQEAPSAPLYDSLIQRNPDLKLALLQATRVHIFTAGHQRPTTLYRDAVVIFQKSSQTADLVRLLDALPQFSPDPTVLEARLEIVKYLSMQPLKEHRDKALGVIESELRHSKESVVDQLNPLRSQKSAFSDFDSPLLYSYYLNLRTCTCTGQFFLDLATRVSLSVLSSFDPQELLNSCDKTLVLKHSLSSQHSPDFTMHAVTCGNGLTRQRDRYLDKFIKCACRRDDGNEFNDFEDDRMMGWDENDSDHAEEKEARQPLEHSIRDWVLVLQSFPDKVAAARVWNRVKESGSDYMVFAVDGVADDLADALADRCDWGYHHSSDKQHIADCLPITLLYDLALIYLLDLRVDRTWPNTEVGSKKKRGYKSMEETREPIGSREIAGGDLEEARALRDVDKKETVTAIAKEELDDCDGD</sequence>
<dbReference type="EMBL" id="SGPL01000272">
    <property type="protein sequence ID" value="THH14509.1"/>
    <property type="molecule type" value="Genomic_DNA"/>
</dbReference>
<feature type="region of interest" description="Disordered" evidence="1">
    <location>
        <begin position="1"/>
        <end position="47"/>
    </location>
</feature>
<keyword evidence="3" id="KW-1185">Reference proteome</keyword>
<dbReference type="OrthoDB" id="3051453at2759"/>
<proteinExistence type="predicted"/>
<protein>
    <submittedName>
        <fullName evidence="2">Uncharacterized protein</fullName>
    </submittedName>
</protein>
<comment type="caution">
    <text evidence="2">The sequence shown here is derived from an EMBL/GenBank/DDBJ whole genome shotgun (WGS) entry which is preliminary data.</text>
</comment>
<dbReference type="AlphaFoldDB" id="A0A4S4LQD3"/>
<accession>A0A4S4LQD3</accession>
<feature type="compositionally biased region" description="Polar residues" evidence="1">
    <location>
        <begin position="1"/>
        <end position="10"/>
    </location>
</feature>
<organism evidence="2 3">
    <name type="scientific">Bondarzewia mesenterica</name>
    <dbReference type="NCBI Taxonomy" id="1095465"/>
    <lineage>
        <taxon>Eukaryota</taxon>
        <taxon>Fungi</taxon>
        <taxon>Dikarya</taxon>
        <taxon>Basidiomycota</taxon>
        <taxon>Agaricomycotina</taxon>
        <taxon>Agaricomycetes</taxon>
        <taxon>Russulales</taxon>
        <taxon>Bondarzewiaceae</taxon>
        <taxon>Bondarzewia</taxon>
    </lineage>
</organism>
<evidence type="ECO:0000256" key="1">
    <source>
        <dbReference type="SAM" id="MobiDB-lite"/>
    </source>
</evidence>